<feature type="region of interest" description="Disordered" evidence="1">
    <location>
        <begin position="57"/>
        <end position="78"/>
    </location>
</feature>
<name>A0A5N6Q058_9ASTR</name>
<comment type="caution">
    <text evidence="2">The sequence shown here is derived from an EMBL/GenBank/DDBJ whole genome shotgun (WGS) entry which is preliminary data.</text>
</comment>
<gene>
    <name evidence="2" type="ORF">E3N88_00663</name>
</gene>
<dbReference type="EMBL" id="SZYD01000001">
    <property type="protein sequence ID" value="KAD7477527.1"/>
    <property type="molecule type" value="Genomic_DNA"/>
</dbReference>
<accession>A0A5N6Q058</accession>
<protein>
    <submittedName>
        <fullName evidence="2">Uncharacterized protein</fullName>
    </submittedName>
</protein>
<sequence length="174" mass="19403">MLVRQLAKPKNTACYIIVNLRGEEIVDVSIPNDACNEQKVKEVEERDVNGELTVADEVSSSLEEIQPGKEEKEEAPDQQLVLSEDILSSQGCNDIKFPEVPCVQPSQPLMAVKPKRRLRPASSVMLKNINILDFDDATTMPKQRNGKRGGNEDGRKITQGSISLLRILKQNLNH</sequence>
<evidence type="ECO:0000313" key="2">
    <source>
        <dbReference type="EMBL" id="KAD7477527.1"/>
    </source>
</evidence>
<dbReference type="OrthoDB" id="123929at2759"/>
<reference evidence="2 3" key="1">
    <citation type="submission" date="2019-05" db="EMBL/GenBank/DDBJ databases">
        <title>Mikania micrantha, genome provides insights into the molecular mechanism of rapid growth.</title>
        <authorList>
            <person name="Liu B."/>
        </authorList>
    </citation>
    <scope>NUCLEOTIDE SEQUENCE [LARGE SCALE GENOMIC DNA]</scope>
    <source>
        <strain evidence="2">NLD-2019</strain>
        <tissue evidence="2">Leaf</tissue>
    </source>
</reference>
<evidence type="ECO:0000256" key="1">
    <source>
        <dbReference type="SAM" id="MobiDB-lite"/>
    </source>
</evidence>
<evidence type="ECO:0000313" key="3">
    <source>
        <dbReference type="Proteomes" id="UP000326396"/>
    </source>
</evidence>
<proteinExistence type="predicted"/>
<organism evidence="2 3">
    <name type="scientific">Mikania micrantha</name>
    <name type="common">bitter vine</name>
    <dbReference type="NCBI Taxonomy" id="192012"/>
    <lineage>
        <taxon>Eukaryota</taxon>
        <taxon>Viridiplantae</taxon>
        <taxon>Streptophyta</taxon>
        <taxon>Embryophyta</taxon>
        <taxon>Tracheophyta</taxon>
        <taxon>Spermatophyta</taxon>
        <taxon>Magnoliopsida</taxon>
        <taxon>eudicotyledons</taxon>
        <taxon>Gunneridae</taxon>
        <taxon>Pentapetalae</taxon>
        <taxon>asterids</taxon>
        <taxon>campanulids</taxon>
        <taxon>Asterales</taxon>
        <taxon>Asteraceae</taxon>
        <taxon>Asteroideae</taxon>
        <taxon>Heliantheae alliance</taxon>
        <taxon>Eupatorieae</taxon>
        <taxon>Mikania</taxon>
    </lineage>
</organism>
<keyword evidence="3" id="KW-1185">Reference proteome</keyword>
<dbReference type="Proteomes" id="UP000326396">
    <property type="component" value="Linkage Group LG1"/>
</dbReference>
<dbReference type="AlphaFoldDB" id="A0A5N6Q058"/>